<keyword evidence="3" id="KW-1003">Cell membrane</keyword>
<dbReference type="Pfam" id="PF08263">
    <property type="entry name" value="LRRNT_2"/>
    <property type="match status" value="1"/>
</dbReference>
<dbReference type="InterPro" id="IPR001611">
    <property type="entry name" value="Leu-rich_rpt"/>
</dbReference>
<dbReference type="FunFam" id="3.80.10.10:FF:000111">
    <property type="entry name" value="LRR receptor-like serine/threonine-protein kinase ERECTA"/>
    <property type="match status" value="1"/>
</dbReference>
<gene>
    <name evidence="16" type="primary">LOC106763270</name>
</gene>
<feature type="transmembrane region" description="Helical" evidence="12">
    <location>
        <begin position="1036"/>
        <end position="1060"/>
    </location>
</feature>
<comment type="similarity">
    <text evidence="2">Belongs to the RLP family.</text>
</comment>
<protein>
    <submittedName>
        <fullName evidence="16">Receptor-like protein 12</fullName>
    </submittedName>
</protein>
<reference evidence="16" key="2">
    <citation type="submission" date="2025-08" db="UniProtKB">
        <authorList>
            <consortium name="RefSeq"/>
        </authorList>
    </citation>
    <scope>IDENTIFICATION</scope>
    <source>
        <tissue evidence="16">Leaf</tissue>
    </source>
</reference>
<keyword evidence="5 12" id="KW-0812">Transmembrane</keyword>
<feature type="chain" id="PRO_5010161126" evidence="13">
    <location>
        <begin position="27"/>
        <end position="1095"/>
    </location>
</feature>
<evidence type="ECO:0000256" key="11">
    <source>
        <dbReference type="ARBA" id="ARBA00023180"/>
    </source>
</evidence>
<dbReference type="PANTHER" id="PTHR48061">
    <property type="entry name" value="LEUCINE-RICH REPEAT RECEPTOR PROTEIN KINASE EMS1-LIKE-RELATED"/>
    <property type="match status" value="1"/>
</dbReference>
<evidence type="ECO:0000256" key="4">
    <source>
        <dbReference type="ARBA" id="ARBA00022614"/>
    </source>
</evidence>
<evidence type="ECO:0000256" key="13">
    <source>
        <dbReference type="SAM" id="SignalP"/>
    </source>
</evidence>
<keyword evidence="7" id="KW-0677">Repeat</keyword>
<dbReference type="AlphaFoldDB" id="A0A1S3UA94"/>
<dbReference type="PROSITE" id="PS51450">
    <property type="entry name" value="LRR"/>
    <property type="match status" value="1"/>
</dbReference>
<dbReference type="PANTHER" id="PTHR48061:SF46">
    <property type="entry name" value="LEUCINE-RICH REPEAT-CONTAINING N-TERMINAL PLANT-TYPE DOMAIN-CONTAINING PROTEIN"/>
    <property type="match status" value="1"/>
</dbReference>
<dbReference type="SMART" id="SM00369">
    <property type="entry name" value="LRR_TYP"/>
    <property type="match status" value="6"/>
</dbReference>
<accession>A0A1S3UA94</accession>
<proteinExistence type="inferred from homology"/>
<evidence type="ECO:0000256" key="7">
    <source>
        <dbReference type="ARBA" id="ARBA00022737"/>
    </source>
</evidence>
<evidence type="ECO:0000313" key="15">
    <source>
        <dbReference type="Proteomes" id="UP000087766"/>
    </source>
</evidence>
<evidence type="ECO:0000256" key="2">
    <source>
        <dbReference type="ARBA" id="ARBA00009592"/>
    </source>
</evidence>
<dbReference type="RefSeq" id="XP_014502958.1">
    <property type="nucleotide sequence ID" value="XM_014647472.1"/>
</dbReference>
<organism evidence="15 16">
    <name type="scientific">Vigna radiata var. radiata</name>
    <name type="common">Mung bean</name>
    <name type="synonym">Phaseolus aureus</name>
    <dbReference type="NCBI Taxonomy" id="3916"/>
    <lineage>
        <taxon>Eukaryota</taxon>
        <taxon>Viridiplantae</taxon>
        <taxon>Streptophyta</taxon>
        <taxon>Embryophyta</taxon>
        <taxon>Tracheophyta</taxon>
        <taxon>Spermatophyta</taxon>
        <taxon>Magnoliopsida</taxon>
        <taxon>eudicotyledons</taxon>
        <taxon>Gunneridae</taxon>
        <taxon>Pentapetalae</taxon>
        <taxon>rosids</taxon>
        <taxon>fabids</taxon>
        <taxon>Fabales</taxon>
        <taxon>Fabaceae</taxon>
        <taxon>Papilionoideae</taxon>
        <taxon>50 kb inversion clade</taxon>
        <taxon>NPAAA clade</taxon>
        <taxon>indigoferoid/millettioid clade</taxon>
        <taxon>Phaseoleae</taxon>
        <taxon>Vigna</taxon>
    </lineage>
</organism>
<dbReference type="InterPro" id="IPR013210">
    <property type="entry name" value="LRR_N_plant-typ"/>
</dbReference>
<name>A0A1S3UA94_VIGRR</name>
<dbReference type="SUPFAM" id="SSF52058">
    <property type="entry name" value="L domain-like"/>
    <property type="match status" value="3"/>
</dbReference>
<evidence type="ECO:0000256" key="9">
    <source>
        <dbReference type="ARBA" id="ARBA00023136"/>
    </source>
</evidence>
<comment type="subcellular location">
    <subcellularLocation>
        <location evidence="1">Cell membrane</location>
        <topology evidence="1">Single-pass type I membrane protein</topology>
    </subcellularLocation>
</comment>
<feature type="signal peptide" evidence="13">
    <location>
        <begin position="1"/>
        <end position="26"/>
    </location>
</feature>
<dbReference type="SUPFAM" id="SSF52047">
    <property type="entry name" value="RNI-like"/>
    <property type="match status" value="1"/>
</dbReference>
<dbReference type="InterPro" id="IPR046956">
    <property type="entry name" value="RLP23-like"/>
</dbReference>
<feature type="domain" description="Leucine-rich repeat-containing N-terminal plant-type" evidence="14">
    <location>
        <begin position="29"/>
        <end position="79"/>
    </location>
</feature>
<dbReference type="OrthoDB" id="442066at2759"/>
<dbReference type="Proteomes" id="UP000087766">
    <property type="component" value="Chromosome 6"/>
</dbReference>
<evidence type="ECO:0000256" key="6">
    <source>
        <dbReference type="ARBA" id="ARBA00022729"/>
    </source>
</evidence>
<dbReference type="InterPro" id="IPR032675">
    <property type="entry name" value="LRR_dom_sf"/>
</dbReference>
<dbReference type="FunFam" id="3.80.10.10:FF:000041">
    <property type="entry name" value="LRR receptor-like serine/threonine-protein kinase ERECTA"/>
    <property type="match status" value="1"/>
</dbReference>
<evidence type="ECO:0000256" key="1">
    <source>
        <dbReference type="ARBA" id="ARBA00004251"/>
    </source>
</evidence>
<evidence type="ECO:0000256" key="5">
    <source>
        <dbReference type="ARBA" id="ARBA00022692"/>
    </source>
</evidence>
<evidence type="ECO:0000313" key="16">
    <source>
        <dbReference type="RefSeq" id="XP_014502958.1"/>
    </source>
</evidence>
<dbReference type="InterPro" id="IPR003591">
    <property type="entry name" value="Leu-rich_rpt_typical-subtyp"/>
</dbReference>
<dbReference type="Gene3D" id="3.80.10.10">
    <property type="entry name" value="Ribonuclease Inhibitor"/>
    <property type="match status" value="4"/>
</dbReference>
<evidence type="ECO:0000256" key="3">
    <source>
        <dbReference type="ARBA" id="ARBA00022475"/>
    </source>
</evidence>
<reference evidence="15" key="1">
    <citation type="journal article" date="2014" name="Nat. Commun.">
        <title>Genome sequence of mungbean and insights into evolution within Vigna species.</title>
        <authorList>
            <person name="Kang Y.J."/>
            <person name="Kim S.K."/>
            <person name="Kim M.Y."/>
            <person name="Lestari P."/>
            <person name="Kim K.H."/>
            <person name="Ha B.K."/>
            <person name="Jun T.H."/>
            <person name="Hwang W.J."/>
            <person name="Lee T."/>
            <person name="Lee J."/>
            <person name="Shim S."/>
            <person name="Yoon M.Y."/>
            <person name="Jang Y.E."/>
            <person name="Han K.S."/>
            <person name="Taeprayoon P."/>
            <person name="Yoon N."/>
            <person name="Somta P."/>
            <person name="Tanya P."/>
            <person name="Kim K.S."/>
            <person name="Gwag J.G."/>
            <person name="Moon J.K."/>
            <person name="Lee Y.H."/>
            <person name="Park B.S."/>
            <person name="Bombarely A."/>
            <person name="Doyle J.J."/>
            <person name="Jackson S.A."/>
            <person name="Schafleitner R."/>
            <person name="Srinives P."/>
            <person name="Varshney R.K."/>
            <person name="Lee S.H."/>
        </authorList>
    </citation>
    <scope>NUCLEOTIDE SEQUENCE [LARGE SCALE GENOMIC DNA]</scope>
    <source>
        <strain evidence="15">cv. VC1973A</strain>
    </source>
</reference>
<evidence type="ECO:0000256" key="12">
    <source>
        <dbReference type="SAM" id="Phobius"/>
    </source>
</evidence>
<keyword evidence="6 13" id="KW-0732">Signal</keyword>
<dbReference type="KEGG" id="vra:106763270"/>
<dbReference type="Pfam" id="PF13855">
    <property type="entry name" value="LRR_8"/>
    <property type="match status" value="4"/>
</dbReference>
<evidence type="ECO:0000256" key="8">
    <source>
        <dbReference type="ARBA" id="ARBA00022989"/>
    </source>
</evidence>
<dbReference type="STRING" id="3916.A0A1S3UA94"/>
<keyword evidence="9 12" id="KW-0472">Membrane</keyword>
<keyword evidence="15" id="KW-1185">Reference proteome</keyword>
<dbReference type="GO" id="GO:0005886">
    <property type="term" value="C:plasma membrane"/>
    <property type="evidence" value="ECO:0007669"/>
    <property type="project" value="UniProtKB-SubCell"/>
</dbReference>
<dbReference type="Pfam" id="PF00560">
    <property type="entry name" value="LRR_1"/>
    <property type="match status" value="4"/>
</dbReference>
<keyword evidence="4" id="KW-0433">Leucine-rich repeat</keyword>
<keyword evidence="11" id="KW-0325">Glycoprotein</keyword>
<evidence type="ECO:0000259" key="14">
    <source>
        <dbReference type="Pfam" id="PF08263"/>
    </source>
</evidence>
<dbReference type="GeneID" id="106763270"/>
<evidence type="ECO:0000256" key="10">
    <source>
        <dbReference type="ARBA" id="ARBA00023170"/>
    </source>
</evidence>
<dbReference type="FunFam" id="3.80.10.10:FF:000095">
    <property type="entry name" value="LRR receptor-like serine/threonine-protein kinase GSO1"/>
    <property type="match status" value="1"/>
</dbReference>
<sequence length="1095" mass="122672">MGWILVLYFIIFQSLLLHFSSYNCLSCNPDDKSVLLQFKNSVAVVELSTSFDTCGSNSQKTASWNNETDCCGWDGVICDSELGHVIGLDLSCSPLKGELLGLNSSIFKLSYLQMLNLLSGDLYPSPIHTAIGDLLSLTDLTLYYLRISGDVPSTISHLSKLEHLDLTVESLDSTPRLDSYTWNKLIHNATNLKKISLRGMDMSSVGENSLSLLTNLSSSLLSLRFTDTKLQGKWPTDILRLPNLQDMSILTNENLTGELPNSNWTTPLRSLFIYQTNFSGNIPDSIAHLKSLVQLSLFESNFDGFIPPSMFDLTHLTLLHLSDNKLVGSIPEFSTNSLQYLRLSNNKLMGNFPNFSALFLKELDISHNIIHGRFPKRFQENLFFWNEISYIDLSFNKLQGDLSILPNGIGYFSVSNNELSGDISLALCNATMLYVIKLAHNNFTGLIPQCLGTFPSLRALDLQDNNLYGSIPDSFYEGNAFQTLKLNGNHLKGLLPRSLAHCKSLEVLDLGNNNIEDKFPSWLETLPTLQVLSLQSNKFYGVINSIGTKLSFPRLRIFDISNNHFTGPLPTSYIINFQEMMNVDQSRTGSKYLGNRRTYNDSIVLVTKGVHGEFTRIFTTLIVIDLSNNMFEGEFPKAIGELKSLNGLNISHNKITGTIPLSLGNLTKLEWLDLSWNQLKGEIPILPNGIQYFLVSNNELSGDISSALCNAKTLYVINLAHNNLTGLIPQCLGRFHFLWALDLQRNNLYGSLPLVFSKRNAFETIKLNGNHLKGPLPQTLNHCTKLDVLDLGNNDIEDSFPDWLETLPTLQVLSLKSNKFHDNITSLSTKLSFPRLRIFDISNNYFIGPLPTSYIVNFQEMMNVNHSQTGSTYLGNLRTYNDSIVLVMKGLQRELTRILNTWIVIDLSNNMFEGEVPKAIGELKSLNGLNLSHNNVTGTIPLSLGNLRNLEWLDLSWNQLKGEIPMTLTNLNFLSVLNLSKNQLEGVIPTGGQFNTFDNISYVGNPMLCGFPLSRSCKGNKERSEGSTFDEEESGFGWKAVVVGYACGIIFGIILGYNVFFAGKPQWLARLVEVMFYVRLPRTNNRKRVIRLGRN</sequence>
<keyword evidence="8 12" id="KW-1133">Transmembrane helix</keyword>
<keyword evidence="10" id="KW-0675">Receptor</keyword>